<evidence type="ECO:0000256" key="5">
    <source>
        <dbReference type="ARBA" id="ARBA00022842"/>
    </source>
</evidence>
<dbReference type="PaxDb" id="572546-Arcpr_1147"/>
<reference evidence="6 7" key="1">
    <citation type="journal article" date="2010" name="Stand. Genomic Sci.">
        <title>Complete genome sequence of Archaeoglobus profundus type strain (AV18).</title>
        <authorList>
            <person name="von Jan M."/>
            <person name="Lapidus A."/>
            <person name="Del Rio T.G."/>
            <person name="Copeland A."/>
            <person name="Tice H."/>
            <person name="Cheng J.F."/>
            <person name="Lucas S."/>
            <person name="Chen F."/>
            <person name="Nolan M."/>
            <person name="Goodwin L."/>
            <person name="Han C."/>
            <person name="Pitluck S."/>
            <person name="Liolios K."/>
            <person name="Ivanova N."/>
            <person name="Mavromatis K."/>
            <person name="Ovchinnikova G."/>
            <person name="Chertkov O."/>
            <person name="Pati A."/>
            <person name="Chen A."/>
            <person name="Palaniappan K."/>
            <person name="Land M."/>
            <person name="Hauser L."/>
            <person name="Chang Y.J."/>
            <person name="Jeffries C.D."/>
            <person name="Saunders E."/>
            <person name="Brettin T."/>
            <person name="Detter J.C."/>
            <person name="Chain P."/>
            <person name="Eichinger K."/>
            <person name="Huber H."/>
            <person name="Spring S."/>
            <person name="Rohde M."/>
            <person name="Goker M."/>
            <person name="Wirth R."/>
            <person name="Woyke T."/>
            <person name="Bristow J."/>
            <person name="Eisen J.A."/>
            <person name="Markowitz V."/>
            <person name="Hugenholtz P."/>
            <person name="Kyrpides N.C."/>
            <person name="Klenk H.P."/>
        </authorList>
    </citation>
    <scope>NUCLEOTIDE SEQUENCE [LARGE SCALE GENOMIC DNA]</scope>
    <source>
        <strain evidence="7">DSM 5631 / JCM 9629 / NBRC 100127 / Av18</strain>
    </source>
</reference>
<keyword evidence="7" id="KW-1185">Reference proteome</keyword>
<dbReference type="EMBL" id="CP001857">
    <property type="protein sequence ID" value="ADB58203.1"/>
    <property type="molecule type" value="Genomic_DNA"/>
</dbReference>
<keyword evidence="1" id="KW-1277">Toxin-antitoxin system</keyword>
<gene>
    <name evidence="6" type="ordered locus">Arcpr_1147</name>
</gene>
<dbReference type="SUPFAM" id="SSF88723">
    <property type="entry name" value="PIN domain-like"/>
    <property type="match status" value="1"/>
</dbReference>
<keyword evidence="5" id="KW-0460">Magnesium</keyword>
<keyword evidence="2" id="KW-0540">Nuclease</keyword>
<dbReference type="AlphaFoldDB" id="D2RDK9"/>
<evidence type="ECO:0000256" key="2">
    <source>
        <dbReference type="ARBA" id="ARBA00022722"/>
    </source>
</evidence>
<dbReference type="GO" id="GO:0004540">
    <property type="term" value="F:RNA nuclease activity"/>
    <property type="evidence" value="ECO:0007669"/>
    <property type="project" value="TreeGrafter"/>
</dbReference>
<dbReference type="GO" id="GO:0046872">
    <property type="term" value="F:metal ion binding"/>
    <property type="evidence" value="ECO:0007669"/>
    <property type="project" value="UniProtKB-KW"/>
</dbReference>
<dbReference type="HOGENOM" id="CLU_171554_0_0_2"/>
<dbReference type="STRING" id="572546.Arcpr_1147"/>
<keyword evidence="3" id="KW-0479">Metal-binding</keyword>
<organism evidence="6 7">
    <name type="scientific">Archaeoglobus profundus (strain DSM 5631 / JCM 9629 / NBRC 100127 / Av18)</name>
    <dbReference type="NCBI Taxonomy" id="572546"/>
    <lineage>
        <taxon>Archaea</taxon>
        <taxon>Methanobacteriati</taxon>
        <taxon>Methanobacteriota</taxon>
        <taxon>Archaeoglobi</taxon>
        <taxon>Archaeoglobales</taxon>
        <taxon>Archaeoglobaceae</taxon>
        <taxon>Archaeoglobus</taxon>
    </lineage>
</organism>
<keyword evidence="4" id="KW-0378">Hydrolase</keyword>
<dbReference type="GO" id="GO:0016787">
    <property type="term" value="F:hydrolase activity"/>
    <property type="evidence" value="ECO:0007669"/>
    <property type="project" value="UniProtKB-KW"/>
</dbReference>
<evidence type="ECO:0008006" key="8">
    <source>
        <dbReference type="Google" id="ProtNLM"/>
    </source>
</evidence>
<name>D2RDK9_ARCPA</name>
<dbReference type="InterPro" id="IPR051749">
    <property type="entry name" value="PINc/VapC_TA_RNase"/>
</dbReference>
<dbReference type="PANTHER" id="PTHR42740:SF1">
    <property type="entry name" value="RIBONUCLEASE VAPC3"/>
    <property type="match status" value="1"/>
</dbReference>
<dbReference type="Gene3D" id="3.40.50.1010">
    <property type="entry name" value="5'-nuclease"/>
    <property type="match status" value="1"/>
</dbReference>
<evidence type="ECO:0000313" key="7">
    <source>
        <dbReference type="Proteomes" id="UP000001901"/>
    </source>
</evidence>
<evidence type="ECO:0000256" key="4">
    <source>
        <dbReference type="ARBA" id="ARBA00022801"/>
    </source>
</evidence>
<evidence type="ECO:0000256" key="1">
    <source>
        <dbReference type="ARBA" id="ARBA00022649"/>
    </source>
</evidence>
<dbReference type="GeneID" id="8739828"/>
<proteinExistence type="predicted"/>
<dbReference type="OrthoDB" id="39762at2157"/>
<evidence type="ECO:0000313" key="6">
    <source>
        <dbReference type="EMBL" id="ADB58203.1"/>
    </source>
</evidence>
<dbReference type="eggNOG" id="arCOG02219">
    <property type="taxonomic scope" value="Archaea"/>
</dbReference>
<dbReference type="Proteomes" id="UP000001901">
    <property type="component" value="Chromosome"/>
</dbReference>
<dbReference type="PANTHER" id="PTHR42740">
    <property type="entry name" value="RIBONUCLEASE VAPC3"/>
    <property type="match status" value="1"/>
</dbReference>
<sequence>MEKNLYDTSKLIDAYKKNKKIQGYTTIFNLIEFPKALELNLIVLYPSKSDYNLALKISTELLKIGKPIPAVDVLISAIAINNGLRVVTKDRHFLFVKDVIDDFEVVVKD</sequence>
<dbReference type="RefSeq" id="WP_012940539.1">
    <property type="nucleotide sequence ID" value="NC_013741.1"/>
</dbReference>
<protein>
    <recommendedName>
        <fullName evidence="8">PilT protein domain protein</fullName>
    </recommendedName>
</protein>
<evidence type="ECO:0000256" key="3">
    <source>
        <dbReference type="ARBA" id="ARBA00022723"/>
    </source>
</evidence>
<dbReference type="InterPro" id="IPR029060">
    <property type="entry name" value="PIN-like_dom_sf"/>
</dbReference>
<dbReference type="KEGG" id="apo:Arcpr_1147"/>
<accession>D2RDK9</accession>